<name>A0A269TK27_9BACT</name>
<reference evidence="2" key="1">
    <citation type="submission" date="2017-08" db="EMBL/GenBank/DDBJ databases">
        <authorList>
            <person name="Alvarez-Ponce D."/>
            <person name="Weitzman C.L."/>
            <person name="Tillett R.L."/>
            <person name="Sandmeier F.C."/>
            <person name="Tracy C.R."/>
        </authorList>
    </citation>
    <scope>NUCLEOTIDE SEQUENCE [LARGE SCALE GENOMIC DNA]</scope>
    <source>
        <strain evidence="2">723</strain>
    </source>
</reference>
<sequence length="199" mass="23688">MSENFSGTSSINQKQESKSSKLVNLKKSRQLRLYYQDYSALMRTIARKLLSIHYSTCLNEDDLVWIALFKTYELMKNYQPEADKTLLSYLYTLWKNVMLGEISSMNSQSNRFNYASLAKEGFEFDWVEGDDTIKERILRQDLYLMMKNENLSEQLAFVVRKIIVNDFNPRDVYKSRPLSKYEQKKLASEWKKHLKWVQN</sequence>
<organism evidence="1 2">
    <name type="scientific">Mycoplasmopsis agassizii</name>
    <dbReference type="NCBI Taxonomy" id="33922"/>
    <lineage>
        <taxon>Bacteria</taxon>
        <taxon>Bacillati</taxon>
        <taxon>Mycoplasmatota</taxon>
        <taxon>Mycoplasmoidales</taxon>
        <taxon>Metamycoplasmataceae</taxon>
        <taxon>Mycoplasmopsis</taxon>
    </lineage>
</organism>
<dbReference type="EMBL" id="NQNY01000013">
    <property type="protein sequence ID" value="PAK21105.1"/>
    <property type="molecule type" value="Genomic_DNA"/>
</dbReference>
<dbReference type="RefSeq" id="WP_095335040.1">
    <property type="nucleotide sequence ID" value="NZ_NQNY01000013.1"/>
</dbReference>
<evidence type="ECO:0000313" key="2">
    <source>
        <dbReference type="Proteomes" id="UP000216943"/>
    </source>
</evidence>
<accession>A0A269TK27</accession>
<dbReference type="AlphaFoldDB" id="A0A269TK27"/>
<evidence type="ECO:0000313" key="1">
    <source>
        <dbReference type="EMBL" id="PAK21105.1"/>
    </source>
</evidence>
<gene>
    <name evidence="1" type="ORF">CJJ23_03845</name>
</gene>
<comment type="caution">
    <text evidence="1">The sequence shown here is derived from an EMBL/GenBank/DDBJ whole genome shotgun (WGS) entry which is preliminary data.</text>
</comment>
<proteinExistence type="predicted"/>
<protein>
    <submittedName>
        <fullName evidence="1">Uncharacterized protein</fullName>
    </submittedName>
</protein>
<dbReference type="Proteomes" id="UP000216943">
    <property type="component" value="Unassembled WGS sequence"/>
</dbReference>
<dbReference type="OrthoDB" id="9881961at2"/>